<comment type="caution">
    <text evidence="1">The sequence shown here is derived from an EMBL/GenBank/DDBJ whole genome shotgun (WGS) entry which is preliminary data.</text>
</comment>
<dbReference type="EMBL" id="JAADJF010000226">
    <property type="protein sequence ID" value="KAF4433103.1"/>
    <property type="molecule type" value="Genomic_DNA"/>
</dbReference>
<name>A0A8H4JKW8_9HYPO</name>
<accession>A0A8H4JKW8</accession>
<proteinExistence type="predicted"/>
<evidence type="ECO:0000313" key="2">
    <source>
        <dbReference type="Proteomes" id="UP000536711"/>
    </source>
</evidence>
<dbReference type="Proteomes" id="UP000536711">
    <property type="component" value="Unassembled WGS sequence"/>
</dbReference>
<dbReference type="AlphaFoldDB" id="A0A8H4JKW8"/>
<keyword evidence="2" id="KW-1185">Reference proteome</keyword>
<reference evidence="1 2" key="1">
    <citation type="submission" date="2020-01" db="EMBL/GenBank/DDBJ databases">
        <title>Identification and distribution of gene clusters putatively required for synthesis of sphingolipid metabolism inhibitors in phylogenetically diverse species of the filamentous fungus Fusarium.</title>
        <authorList>
            <person name="Kim H.-S."/>
            <person name="Busman M."/>
            <person name="Brown D.W."/>
            <person name="Divon H."/>
            <person name="Uhlig S."/>
            <person name="Proctor R.H."/>
        </authorList>
    </citation>
    <scope>NUCLEOTIDE SEQUENCE [LARGE SCALE GENOMIC DNA]</scope>
    <source>
        <strain evidence="1 2">NRRL 13308</strain>
    </source>
</reference>
<evidence type="ECO:0000313" key="1">
    <source>
        <dbReference type="EMBL" id="KAF4433103.1"/>
    </source>
</evidence>
<sequence length="535" mass="61358">MNPFTLYQDDGSSDPQYRATVESIKASIAQPPCECDDCQNGFYTVKEQYSPGLSYRRRLSDKEAGRHVLSAVEDIHRRQASLTKCINIYGDVLLSRWKKRSQAKREALLKEAAPELEEDQWLLPRTAYSPQHWAAFDSRQLTLGWAAGFFDVDFSAKCVVMYGDQYGSLVDWEEKAAHRADTLGFPRAMLVLEVQAYLMGVLCSIVERILDGVDPSQPPRVDKWRELVSHEAFRETEFDSNYLLTLAKTRLDETRDHLWRFRNNIYPGAPLPIQYDKALGALELLLVNQVIYRASRLKELLPFVPGLQKHWSLEPEANLPNTIGFLKREASANTQEALTEDPLDWCLVQLQAKPDDQRAFDHAMLFAMLQDHLSSNPSEKKRLDEIIYQTLSDLSTCHEMLLAVRFHRPQNAARTVQEVRATEYRETWMPRRSESYKKDLSLLQRIGAALIRDFYLAKPPTGPKNTDWLTRSGVLHTAIENFWESIRGIVRDEFGGFAFSSTEVDSLLEVVSANLSAEYLQQEQRTEADLRDNTT</sequence>
<protein>
    <submittedName>
        <fullName evidence="1">YcfA domain-containing</fullName>
    </submittedName>
</protein>
<organism evidence="1 2">
    <name type="scientific">Fusarium acutatum</name>
    <dbReference type="NCBI Taxonomy" id="78861"/>
    <lineage>
        <taxon>Eukaryota</taxon>
        <taxon>Fungi</taxon>
        <taxon>Dikarya</taxon>
        <taxon>Ascomycota</taxon>
        <taxon>Pezizomycotina</taxon>
        <taxon>Sordariomycetes</taxon>
        <taxon>Hypocreomycetidae</taxon>
        <taxon>Hypocreales</taxon>
        <taxon>Nectriaceae</taxon>
        <taxon>Fusarium</taxon>
        <taxon>Fusarium fujikuroi species complex</taxon>
    </lineage>
</organism>
<dbReference type="OrthoDB" id="2922289at2759"/>
<gene>
    <name evidence="1" type="ORF">FACUT_8201</name>
</gene>